<dbReference type="Proteomes" id="UP000789366">
    <property type="component" value="Unassembled WGS sequence"/>
</dbReference>
<name>A0ACA9PF45_9GLOM</name>
<evidence type="ECO:0000313" key="2">
    <source>
        <dbReference type="Proteomes" id="UP000789366"/>
    </source>
</evidence>
<comment type="caution">
    <text evidence="1">The sequence shown here is derived from an EMBL/GenBank/DDBJ whole genome shotgun (WGS) entry which is preliminary data.</text>
</comment>
<feature type="non-terminal residue" evidence="1">
    <location>
        <position position="169"/>
    </location>
</feature>
<gene>
    <name evidence="1" type="ORF">SPELUC_LOCUS11520</name>
</gene>
<organism evidence="1 2">
    <name type="scientific">Cetraspora pellucida</name>
    <dbReference type="NCBI Taxonomy" id="1433469"/>
    <lineage>
        <taxon>Eukaryota</taxon>
        <taxon>Fungi</taxon>
        <taxon>Fungi incertae sedis</taxon>
        <taxon>Mucoromycota</taxon>
        <taxon>Glomeromycotina</taxon>
        <taxon>Glomeromycetes</taxon>
        <taxon>Diversisporales</taxon>
        <taxon>Gigasporaceae</taxon>
        <taxon>Cetraspora</taxon>
    </lineage>
</organism>
<protein>
    <submittedName>
        <fullName evidence="1">13237_t:CDS:1</fullName>
    </submittedName>
</protein>
<proteinExistence type="predicted"/>
<sequence length="169" mass="19126">MVKFTIILYVIILLSLLPSPSTQLQRFTYQDPQAGLDLIDYDKSNDGTIILRFGKPIAQVNGSTMCWDKTIYLRIIHPNASISFFSISNHNIPDFNFCLINGTNSDYTKIWGFDQGLILLTFHDSSNATTSAIMEMVVLIFWLKLHDALIDYGGILKYWLVIPISSPSD</sequence>
<keyword evidence="2" id="KW-1185">Reference proteome</keyword>
<accession>A0ACA9PF45</accession>
<evidence type="ECO:0000313" key="1">
    <source>
        <dbReference type="EMBL" id="CAG8705841.1"/>
    </source>
</evidence>
<dbReference type="EMBL" id="CAJVPW010024686">
    <property type="protein sequence ID" value="CAG8705841.1"/>
    <property type="molecule type" value="Genomic_DNA"/>
</dbReference>
<reference evidence="1" key="1">
    <citation type="submission" date="2021-06" db="EMBL/GenBank/DDBJ databases">
        <authorList>
            <person name="Kallberg Y."/>
            <person name="Tangrot J."/>
            <person name="Rosling A."/>
        </authorList>
    </citation>
    <scope>NUCLEOTIDE SEQUENCE</scope>
    <source>
        <strain evidence="1">28 12/20/2015</strain>
    </source>
</reference>